<gene>
    <name evidence="1" type="ORF">J5Y03_01450</name>
</gene>
<dbReference type="RefSeq" id="WP_209401660.1">
    <property type="nucleotide sequence ID" value="NZ_JAGIYQ010000001.1"/>
</dbReference>
<name>A0A940NJW6_9BACI</name>
<comment type="caution">
    <text evidence="1">The sequence shown here is derived from an EMBL/GenBank/DDBJ whole genome shotgun (WGS) entry which is preliminary data.</text>
</comment>
<evidence type="ECO:0000313" key="1">
    <source>
        <dbReference type="EMBL" id="MBP0723846.1"/>
    </source>
</evidence>
<dbReference type="EMBL" id="JAGIYQ010000001">
    <property type="protein sequence ID" value="MBP0723846.1"/>
    <property type="molecule type" value="Genomic_DNA"/>
</dbReference>
<protein>
    <submittedName>
        <fullName evidence="1">Uncharacterized protein</fullName>
    </submittedName>
</protein>
<dbReference type="Proteomes" id="UP000682134">
    <property type="component" value="Unassembled WGS sequence"/>
</dbReference>
<evidence type="ECO:0000313" key="2">
    <source>
        <dbReference type="Proteomes" id="UP000682134"/>
    </source>
</evidence>
<keyword evidence="2" id="KW-1185">Reference proteome</keyword>
<dbReference type="AlphaFoldDB" id="A0A940NJW6"/>
<accession>A0A940NJW6</accession>
<organism evidence="1 2">
    <name type="scientific">Gottfriedia endophytica</name>
    <dbReference type="NCBI Taxonomy" id="2820819"/>
    <lineage>
        <taxon>Bacteria</taxon>
        <taxon>Bacillati</taxon>
        <taxon>Bacillota</taxon>
        <taxon>Bacilli</taxon>
        <taxon>Bacillales</taxon>
        <taxon>Bacillaceae</taxon>
        <taxon>Gottfriedia</taxon>
    </lineage>
</organism>
<proteinExistence type="predicted"/>
<sequence length="234" mass="27461">MRNRLFIVLIIFFTAFSWSHRNVHAVERVVLNSIQTDRWYENVYLMADKIDWMTFRNFTVQIGDKGELLYHFPKWESGKYDTHLFRDDLDGNKFMDVIIVLDNFKDPIHVLQHELDPYQVYKEVPVEPVNDAIKRLVRMEKKGDIVTITTKQKKVKINVKSFHYTTVKPSSTEVFIGIDQVNYSVLKHKIIADAPILITIGGLIGSLKLTYDWNGNGYDVKSVSFKRYVPHQYD</sequence>
<reference evidence="1" key="1">
    <citation type="submission" date="2021-04" db="EMBL/GenBank/DDBJ databases">
        <title>Genome seq and assembly of Bacillus sp.</title>
        <authorList>
            <person name="Chhetri G."/>
        </authorList>
    </citation>
    <scope>NUCLEOTIDE SEQUENCE</scope>
    <source>
        <strain evidence="1">RG28</strain>
    </source>
</reference>